<gene>
    <name evidence="1" type="ORF">OBBRIDRAFT_19084</name>
</gene>
<sequence>MSLSKVSCSNPPSYVLFFSGRVHRHAMHPGLRCICADTSHMSMYPADTAVCGHAPQVRMYSCGCIHMCDASARIHGTVCGYIPHLSGFGRLISHD</sequence>
<name>A0A8E2DVY1_9APHY</name>
<dbReference type="Proteomes" id="UP000250043">
    <property type="component" value="Unassembled WGS sequence"/>
</dbReference>
<evidence type="ECO:0000313" key="1">
    <source>
        <dbReference type="EMBL" id="OCH96716.1"/>
    </source>
</evidence>
<keyword evidence="2" id="KW-1185">Reference proteome</keyword>
<dbReference type="AlphaFoldDB" id="A0A8E2DVY1"/>
<proteinExistence type="predicted"/>
<accession>A0A8E2DVY1</accession>
<protein>
    <submittedName>
        <fullName evidence="1">Uncharacterized protein</fullName>
    </submittedName>
</protein>
<reference evidence="1 2" key="1">
    <citation type="submission" date="2016-07" db="EMBL/GenBank/DDBJ databases">
        <title>Draft genome of the white-rot fungus Obba rivulosa 3A-2.</title>
        <authorList>
            <consortium name="DOE Joint Genome Institute"/>
            <person name="Miettinen O."/>
            <person name="Riley R."/>
            <person name="Acob R."/>
            <person name="Barry K."/>
            <person name="Cullen D."/>
            <person name="De Vries R."/>
            <person name="Hainaut M."/>
            <person name="Hatakka A."/>
            <person name="Henrissat B."/>
            <person name="Hilden K."/>
            <person name="Kuo R."/>
            <person name="Labutti K."/>
            <person name="Lipzen A."/>
            <person name="Makela M.R."/>
            <person name="Sandor L."/>
            <person name="Spatafora J.W."/>
            <person name="Grigoriev I.V."/>
            <person name="Hibbett D.S."/>
        </authorList>
    </citation>
    <scope>NUCLEOTIDE SEQUENCE [LARGE SCALE GENOMIC DNA]</scope>
    <source>
        <strain evidence="1 2">3A-2</strain>
    </source>
</reference>
<evidence type="ECO:0000313" key="2">
    <source>
        <dbReference type="Proteomes" id="UP000250043"/>
    </source>
</evidence>
<dbReference type="EMBL" id="KV722330">
    <property type="protein sequence ID" value="OCH96716.1"/>
    <property type="molecule type" value="Genomic_DNA"/>
</dbReference>
<organism evidence="1 2">
    <name type="scientific">Obba rivulosa</name>
    <dbReference type="NCBI Taxonomy" id="1052685"/>
    <lineage>
        <taxon>Eukaryota</taxon>
        <taxon>Fungi</taxon>
        <taxon>Dikarya</taxon>
        <taxon>Basidiomycota</taxon>
        <taxon>Agaricomycotina</taxon>
        <taxon>Agaricomycetes</taxon>
        <taxon>Polyporales</taxon>
        <taxon>Gelatoporiaceae</taxon>
        <taxon>Obba</taxon>
    </lineage>
</organism>